<proteinExistence type="inferred from homology"/>
<dbReference type="Gene3D" id="1.10.630.10">
    <property type="entry name" value="Cytochrome P450"/>
    <property type="match status" value="1"/>
</dbReference>
<dbReference type="AlphaFoldDB" id="A1DKJ0"/>
<evidence type="ECO:0000256" key="1">
    <source>
        <dbReference type="ARBA" id="ARBA00001971"/>
    </source>
</evidence>
<keyword evidence="4" id="KW-0560">Oxidoreductase</keyword>
<evidence type="ECO:0000256" key="2">
    <source>
        <dbReference type="ARBA" id="ARBA00010617"/>
    </source>
</evidence>
<dbReference type="GO" id="GO:0004497">
    <property type="term" value="F:monooxygenase activity"/>
    <property type="evidence" value="ECO:0007669"/>
    <property type="project" value="UniProtKB-KW"/>
</dbReference>
<evidence type="ECO:0000313" key="7">
    <source>
        <dbReference type="EMBL" id="EAW17229.1"/>
    </source>
</evidence>
<evidence type="ECO:0000313" key="8">
    <source>
        <dbReference type="Proteomes" id="UP000006702"/>
    </source>
</evidence>
<dbReference type="eggNOG" id="KOG0156">
    <property type="taxonomic scope" value="Eukaryota"/>
</dbReference>
<gene>
    <name evidence="7" type="ORF">NFIA_005930</name>
</gene>
<dbReference type="InterPro" id="IPR001128">
    <property type="entry name" value="Cyt_P450"/>
</dbReference>
<dbReference type="Proteomes" id="UP000006702">
    <property type="component" value="Unassembled WGS sequence"/>
</dbReference>
<dbReference type="GO" id="GO:0016705">
    <property type="term" value="F:oxidoreductase activity, acting on paired donors, with incorporation or reduction of molecular oxygen"/>
    <property type="evidence" value="ECO:0007669"/>
    <property type="project" value="InterPro"/>
</dbReference>
<dbReference type="HOGENOM" id="CLU_1704715_0_0_1"/>
<keyword evidence="6" id="KW-0503">Monooxygenase</keyword>
<dbReference type="EMBL" id="DS027697">
    <property type="protein sequence ID" value="EAW17229.1"/>
    <property type="molecule type" value="Genomic_DNA"/>
</dbReference>
<dbReference type="InterPro" id="IPR036396">
    <property type="entry name" value="Cyt_P450_sf"/>
</dbReference>
<evidence type="ECO:0000256" key="5">
    <source>
        <dbReference type="ARBA" id="ARBA00023004"/>
    </source>
</evidence>
<dbReference type="GO" id="GO:0005506">
    <property type="term" value="F:iron ion binding"/>
    <property type="evidence" value="ECO:0007669"/>
    <property type="project" value="InterPro"/>
</dbReference>
<dbReference type="OrthoDB" id="1103324at2759"/>
<keyword evidence="8" id="KW-1185">Reference proteome</keyword>
<dbReference type="KEGG" id="nfi:NFIA_005930"/>
<evidence type="ECO:0000256" key="3">
    <source>
        <dbReference type="ARBA" id="ARBA00022723"/>
    </source>
</evidence>
<comment type="cofactor">
    <cofactor evidence="1">
        <name>heme</name>
        <dbReference type="ChEBI" id="CHEBI:30413"/>
    </cofactor>
</comment>
<accession>A1DKJ0</accession>
<protein>
    <recommendedName>
        <fullName evidence="9">Cytochrome P450</fullName>
    </recommendedName>
</protein>
<name>A1DKJ0_NEOFI</name>
<dbReference type="GO" id="GO:0020037">
    <property type="term" value="F:heme binding"/>
    <property type="evidence" value="ECO:0007669"/>
    <property type="project" value="InterPro"/>
</dbReference>
<dbReference type="GeneID" id="4585570"/>
<keyword evidence="3" id="KW-0479">Metal-binding</keyword>
<evidence type="ECO:0008006" key="9">
    <source>
        <dbReference type="Google" id="ProtNLM"/>
    </source>
</evidence>
<reference evidence="8" key="1">
    <citation type="journal article" date="2008" name="PLoS Genet.">
        <title>Genomic islands in the pathogenic filamentous fungus Aspergillus fumigatus.</title>
        <authorList>
            <person name="Fedorova N.D."/>
            <person name="Khaldi N."/>
            <person name="Joardar V.S."/>
            <person name="Maiti R."/>
            <person name="Amedeo P."/>
            <person name="Anderson M.J."/>
            <person name="Crabtree J."/>
            <person name="Silva J.C."/>
            <person name="Badger J.H."/>
            <person name="Albarraq A."/>
            <person name="Angiuoli S."/>
            <person name="Bussey H."/>
            <person name="Bowyer P."/>
            <person name="Cotty P.J."/>
            <person name="Dyer P.S."/>
            <person name="Egan A."/>
            <person name="Galens K."/>
            <person name="Fraser-Liggett C.M."/>
            <person name="Haas B.J."/>
            <person name="Inman J.M."/>
            <person name="Kent R."/>
            <person name="Lemieux S."/>
            <person name="Malavazi I."/>
            <person name="Orvis J."/>
            <person name="Roemer T."/>
            <person name="Ronning C.M."/>
            <person name="Sundaram J.P."/>
            <person name="Sutton G."/>
            <person name="Turner G."/>
            <person name="Venter J.C."/>
            <person name="White O.R."/>
            <person name="Whitty B.R."/>
            <person name="Youngman P."/>
            <person name="Wolfe K.H."/>
            <person name="Goldman G.H."/>
            <person name="Wortman J.R."/>
            <person name="Jiang B."/>
            <person name="Denning D.W."/>
            <person name="Nierman W.C."/>
        </authorList>
    </citation>
    <scope>NUCLEOTIDE SEQUENCE [LARGE SCALE GENOMIC DNA]</scope>
    <source>
        <strain evidence="8">ATCC 1020 / DSM 3700 / CBS 544.65 / FGSC A1164 / JCM 1740 / NRRL 181 / WB 181</strain>
    </source>
</reference>
<dbReference type="InterPro" id="IPR050364">
    <property type="entry name" value="Cytochrome_P450_fung"/>
</dbReference>
<evidence type="ECO:0000256" key="6">
    <source>
        <dbReference type="ARBA" id="ARBA00023033"/>
    </source>
</evidence>
<evidence type="ECO:0000256" key="4">
    <source>
        <dbReference type="ARBA" id="ARBA00023002"/>
    </source>
</evidence>
<dbReference type="VEuPathDB" id="FungiDB:NFIA_005930"/>
<sequence length="154" mass="17532">MTTVHLGSKTWIFRTAKELYLRFSLSVAPSRTAGLQCQSPAELSAAMAALLFCYPEVFQKARAEVDRLCGTDKKKLRLPVLDDMDQMPYTCAIIKELLRWRPIFPSTPDHVLTSNLEFEGYHIPAGVWFVVNEIPGCYESEPRRLQARVVARRS</sequence>
<dbReference type="RefSeq" id="XP_001259126.1">
    <property type="nucleotide sequence ID" value="XM_001259125.1"/>
</dbReference>
<dbReference type="SUPFAM" id="SSF48264">
    <property type="entry name" value="Cytochrome P450"/>
    <property type="match status" value="1"/>
</dbReference>
<dbReference type="PANTHER" id="PTHR46300">
    <property type="entry name" value="P450, PUTATIVE (EUROFUNG)-RELATED-RELATED"/>
    <property type="match status" value="1"/>
</dbReference>
<keyword evidence="5" id="KW-0408">Iron</keyword>
<comment type="similarity">
    <text evidence="2">Belongs to the cytochrome P450 family.</text>
</comment>
<organism evidence="7 8">
    <name type="scientific">Neosartorya fischeri (strain ATCC 1020 / DSM 3700 / CBS 544.65 / FGSC A1164 / JCM 1740 / NRRL 181 / WB 181)</name>
    <name type="common">Aspergillus fischerianus</name>
    <dbReference type="NCBI Taxonomy" id="331117"/>
    <lineage>
        <taxon>Eukaryota</taxon>
        <taxon>Fungi</taxon>
        <taxon>Dikarya</taxon>
        <taxon>Ascomycota</taxon>
        <taxon>Pezizomycotina</taxon>
        <taxon>Eurotiomycetes</taxon>
        <taxon>Eurotiomycetidae</taxon>
        <taxon>Eurotiales</taxon>
        <taxon>Aspergillaceae</taxon>
        <taxon>Aspergillus</taxon>
        <taxon>Aspergillus subgen. Fumigati</taxon>
    </lineage>
</organism>
<dbReference type="Pfam" id="PF00067">
    <property type="entry name" value="p450"/>
    <property type="match status" value="1"/>
</dbReference>
<dbReference type="PANTHER" id="PTHR46300:SF2">
    <property type="entry name" value="CYTOCHROME P450 MONOOXYGENASE ALNH-RELATED"/>
    <property type="match status" value="1"/>
</dbReference>